<protein>
    <submittedName>
        <fullName evidence="3">NAD(P)-binding protein</fullName>
    </submittedName>
</protein>
<dbReference type="InterPro" id="IPR036291">
    <property type="entry name" value="NAD(P)-bd_dom_sf"/>
</dbReference>
<dbReference type="Pfam" id="PF00106">
    <property type="entry name" value="adh_short"/>
    <property type="match status" value="1"/>
</dbReference>
<dbReference type="PROSITE" id="PS00061">
    <property type="entry name" value="ADH_SHORT"/>
    <property type="match status" value="1"/>
</dbReference>
<dbReference type="PRINTS" id="PR00081">
    <property type="entry name" value="GDHRDH"/>
</dbReference>
<evidence type="ECO:0000313" key="4">
    <source>
        <dbReference type="Proteomes" id="UP000054144"/>
    </source>
</evidence>
<evidence type="ECO:0000313" key="3">
    <source>
        <dbReference type="EMBL" id="KIY45776.1"/>
    </source>
</evidence>
<accession>A0A0D7A778</accession>
<keyword evidence="1" id="KW-0521">NADP</keyword>
<dbReference type="Proteomes" id="UP000054144">
    <property type="component" value="Unassembled WGS sequence"/>
</dbReference>
<dbReference type="EMBL" id="KN882046">
    <property type="protein sequence ID" value="KIY45776.1"/>
    <property type="molecule type" value="Genomic_DNA"/>
</dbReference>
<dbReference type="SUPFAM" id="SSF51735">
    <property type="entry name" value="NAD(P)-binding Rossmann-fold domains"/>
    <property type="match status" value="1"/>
</dbReference>
<organism evidence="3 4">
    <name type="scientific">Fistulina hepatica ATCC 64428</name>
    <dbReference type="NCBI Taxonomy" id="1128425"/>
    <lineage>
        <taxon>Eukaryota</taxon>
        <taxon>Fungi</taxon>
        <taxon>Dikarya</taxon>
        <taxon>Basidiomycota</taxon>
        <taxon>Agaricomycotina</taxon>
        <taxon>Agaricomycetes</taxon>
        <taxon>Agaricomycetidae</taxon>
        <taxon>Agaricales</taxon>
        <taxon>Fistulinaceae</taxon>
        <taxon>Fistulina</taxon>
    </lineage>
</organism>
<keyword evidence="2" id="KW-0560">Oxidoreductase</keyword>
<gene>
    <name evidence="3" type="ORF">FISHEDRAFT_48713</name>
</gene>
<dbReference type="PANTHER" id="PTHR43157:SF31">
    <property type="entry name" value="PHOSPHATIDYLINOSITOL-GLYCAN BIOSYNTHESIS CLASS F PROTEIN"/>
    <property type="match status" value="1"/>
</dbReference>
<dbReference type="AlphaFoldDB" id="A0A0D7A778"/>
<dbReference type="CDD" id="cd05327">
    <property type="entry name" value="retinol-DH_like_SDR_c_like"/>
    <property type="match status" value="1"/>
</dbReference>
<reference evidence="3 4" key="1">
    <citation type="journal article" date="2015" name="Fungal Genet. Biol.">
        <title>Evolution of novel wood decay mechanisms in Agaricales revealed by the genome sequences of Fistulina hepatica and Cylindrobasidium torrendii.</title>
        <authorList>
            <person name="Floudas D."/>
            <person name="Held B.W."/>
            <person name="Riley R."/>
            <person name="Nagy L.G."/>
            <person name="Koehler G."/>
            <person name="Ransdell A.S."/>
            <person name="Younus H."/>
            <person name="Chow J."/>
            <person name="Chiniquy J."/>
            <person name="Lipzen A."/>
            <person name="Tritt A."/>
            <person name="Sun H."/>
            <person name="Haridas S."/>
            <person name="LaButti K."/>
            <person name="Ohm R.A."/>
            <person name="Kues U."/>
            <person name="Blanchette R.A."/>
            <person name="Grigoriev I.V."/>
            <person name="Minto R.E."/>
            <person name="Hibbett D.S."/>
        </authorList>
    </citation>
    <scope>NUCLEOTIDE SEQUENCE [LARGE SCALE GENOMIC DNA]</scope>
    <source>
        <strain evidence="3 4">ATCC 64428</strain>
    </source>
</reference>
<evidence type="ECO:0000256" key="2">
    <source>
        <dbReference type="ARBA" id="ARBA00023002"/>
    </source>
</evidence>
<dbReference type="InterPro" id="IPR020904">
    <property type="entry name" value="Sc_DH/Rdtase_CS"/>
</dbReference>
<dbReference type="PANTHER" id="PTHR43157">
    <property type="entry name" value="PHOSPHATIDYLINOSITOL-GLYCAN BIOSYNTHESIS CLASS F PROTEIN-RELATED"/>
    <property type="match status" value="1"/>
</dbReference>
<dbReference type="InterPro" id="IPR002347">
    <property type="entry name" value="SDR_fam"/>
</dbReference>
<sequence>MGALLSMINESWPPAPTWTVKDIPDLTGKVAIVTGGNTGIGKGTVRGLLAHNAKVYLAARDQTKAEEAIAELTLATNNAPIFLKLDLADLRSVKAAADEFLSKETELHILINNAGVMVPPLEMFTAQGSYDLQFGTNVLGHFYFTKLLLPTLEATAQTSSEKHTRVVTVSSLVHRRGSLDFATFVDGPRRKRLTRSQLYAQSKFGDLVFATELARRYGSKGVVSISLNPGNIRSDLQRHLTSAQSRIISWILYPLSFGILNNLYAATAPEAEHLNGKFLVPWTRVGEPKSESQDPALGKELWQWLEEQVSRYEAHE</sequence>
<dbReference type="OrthoDB" id="191139at2759"/>
<name>A0A0D7A778_9AGAR</name>
<proteinExistence type="predicted"/>
<keyword evidence="4" id="KW-1185">Reference proteome</keyword>
<dbReference type="Gene3D" id="3.40.50.720">
    <property type="entry name" value="NAD(P)-binding Rossmann-like Domain"/>
    <property type="match status" value="1"/>
</dbReference>
<dbReference type="GO" id="GO:0016491">
    <property type="term" value="F:oxidoreductase activity"/>
    <property type="evidence" value="ECO:0007669"/>
    <property type="project" value="UniProtKB-KW"/>
</dbReference>
<evidence type="ECO:0000256" key="1">
    <source>
        <dbReference type="ARBA" id="ARBA00022857"/>
    </source>
</evidence>